<keyword evidence="2" id="KW-1185">Reference proteome</keyword>
<name>A0A8E2AWG0_9APHY</name>
<protein>
    <submittedName>
        <fullName evidence="1">Uncharacterized protein</fullName>
    </submittedName>
</protein>
<organism evidence="1 2">
    <name type="scientific">Obba rivulosa</name>
    <dbReference type="NCBI Taxonomy" id="1052685"/>
    <lineage>
        <taxon>Eukaryota</taxon>
        <taxon>Fungi</taxon>
        <taxon>Dikarya</taxon>
        <taxon>Basidiomycota</taxon>
        <taxon>Agaricomycotina</taxon>
        <taxon>Agaricomycetes</taxon>
        <taxon>Polyporales</taxon>
        <taxon>Gelatoporiaceae</taxon>
        <taxon>Obba</taxon>
    </lineage>
</organism>
<dbReference type="AlphaFoldDB" id="A0A8E2AWG0"/>
<gene>
    <name evidence="1" type="ORF">OBBRIDRAFT_803049</name>
</gene>
<reference evidence="1 2" key="1">
    <citation type="submission" date="2016-07" db="EMBL/GenBank/DDBJ databases">
        <title>Draft genome of the white-rot fungus Obba rivulosa 3A-2.</title>
        <authorList>
            <consortium name="DOE Joint Genome Institute"/>
            <person name="Miettinen O."/>
            <person name="Riley R."/>
            <person name="Acob R."/>
            <person name="Barry K."/>
            <person name="Cullen D."/>
            <person name="De Vries R."/>
            <person name="Hainaut M."/>
            <person name="Hatakka A."/>
            <person name="Henrissat B."/>
            <person name="Hilden K."/>
            <person name="Kuo R."/>
            <person name="Labutti K."/>
            <person name="Lipzen A."/>
            <person name="Makela M.R."/>
            <person name="Sandor L."/>
            <person name="Spatafora J.W."/>
            <person name="Grigoriev I.V."/>
            <person name="Hibbett D.S."/>
        </authorList>
    </citation>
    <scope>NUCLEOTIDE SEQUENCE [LARGE SCALE GENOMIC DNA]</scope>
    <source>
        <strain evidence="1 2">3A-2</strain>
    </source>
</reference>
<dbReference type="Proteomes" id="UP000250043">
    <property type="component" value="Unassembled WGS sequence"/>
</dbReference>
<proteinExistence type="predicted"/>
<accession>A0A8E2AWG0</accession>
<dbReference type="EMBL" id="KV722379">
    <property type="protein sequence ID" value="OCH91836.1"/>
    <property type="molecule type" value="Genomic_DNA"/>
</dbReference>
<evidence type="ECO:0000313" key="2">
    <source>
        <dbReference type="Proteomes" id="UP000250043"/>
    </source>
</evidence>
<evidence type="ECO:0000313" key="1">
    <source>
        <dbReference type="EMBL" id="OCH91836.1"/>
    </source>
</evidence>
<sequence>MCTTLERIFTTYALLDVNEHLRIVRRIADRGLASYLPLRKHSNASFNIASSHRIRSSKDCHPFSVPLTTGRHLRGADLGNSRYPKHFFQTVDMAWTLLESRSAEVDAVSVQGAPLASAISHLYVRGPSNSPSARPFALKRIYTSTLSPLPMTNSQQAIVGAIDLERNVQPVLGVSLCARTSWASTAPTQPPGLVTYYTSCASTRSGGCFPTIDHVSQATTNMQCGGRSITQVSGACFVPVLKITSLKSRSVDSTAWNHDSGAFLEPAAGSYDE</sequence>